<dbReference type="InterPro" id="IPR007111">
    <property type="entry name" value="NACHT_NTPase"/>
</dbReference>
<evidence type="ECO:0000256" key="1">
    <source>
        <dbReference type="SAM" id="MobiDB-lite"/>
    </source>
</evidence>
<dbReference type="InterPro" id="IPR027417">
    <property type="entry name" value="P-loop_NTPase"/>
</dbReference>
<feature type="region of interest" description="Disordered" evidence="1">
    <location>
        <begin position="101"/>
        <end position="122"/>
    </location>
</feature>
<protein>
    <recommendedName>
        <fullName evidence="2">NACHT domain-containing protein</fullName>
    </recommendedName>
</protein>
<accession>B3SEA3</accession>
<feature type="compositionally biased region" description="Polar residues" evidence="1">
    <location>
        <begin position="496"/>
        <end position="509"/>
    </location>
</feature>
<proteinExistence type="predicted"/>
<dbReference type="RefSeq" id="XP_002118572.1">
    <property type="nucleotide sequence ID" value="XM_002118536.1"/>
</dbReference>
<name>B3SEA3_TRIAD</name>
<evidence type="ECO:0000259" key="2">
    <source>
        <dbReference type="Pfam" id="PF05729"/>
    </source>
</evidence>
<dbReference type="Proteomes" id="UP000009022">
    <property type="component" value="Unassembled WGS sequence"/>
</dbReference>
<dbReference type="KEGG" id="tad:TRIADDRAFT_62600"/>
<sequence length="1649" mass="191438">MEDDSGFRSLDSSINETGIRSNENLRESDYEKLKPDGLRKTKHGIDFQLALQILVANRANSDNCKFIMSSEAKEAHNLDDLVIDYGHRIIFVQAKHAAETVDTDSHSSNTASTSKDSKRKGVASKSYSKKDFFLKNDQNVRLADFFDTWMKLKSKKEPWNNILSANIKDIRCMLFTNRNIEDGDEYLDDADVDPDDEFTFEDFNTKTKKFKQGETREEFKRSIQAYSETAKKYSNIVIDCDPERNKLIIPKDENLKKRPRVDEEAAIKEAALKLSKKLMNVNKNSKEIRLAPPDISFKALALVNSLKTTYITAEVFKKAINVHFSNALRYHFLSHTKNYMEKFKQYPAIDNLKVQGLLNFLEDTGKPPFIALVTGIGIKARVYQTVKSYTQEKIKDDEWIFVEIDKLSVEELDLIPKILKGNLTKFIIIDCLAGSKSTLSQLLQPIVKEANDSKKKLVLLLKDKQKRDLDILLHTDDDNNDNTLSLPESMALPSGKNDQTTVEGNQNLEEGGSTSINIKGLSGNQIKSIYKTDENKYIDLGGKFYQLSRFIEDTSCDLSSLLSDLDNMGTIRKRLNEKRPESKMELKKNIYVPNDVIEGVPIYDLENLLTKVTATLFLFKNNISKEQLEKKCSTWFNINCKGKLQSDEKIGFQSYAKIIQETDSSKLKNVRYILLRNISDTDFSNNKIQGKQLICIGDSESLKEKNIIYIKLKCRDSTCSSVTIEDNPNKLKLHRPLDYDFKENSGKSANSDKDMFKFNNFSILLADAGHGKTAFCLNERYKWKEYEDEISWRIFISLPKIQLSSTPNLFSIFTTAATGHEWENWQLEILQEDMKKTGKVFLLLDAFDEMKDQDQIDNLRLWLDIIPSSTSILITTRPYAIKDIELPKFHQLVKYFRLQQYNKPQLKTYIKRYIEKIWNEENNDKGLQPNQNEIVNAEKLTIYFEKYLPCDTISTKTRSTYTLVLGTAFTNTLLAQAFKQVSTLNDDVISNLFDKIQNVNETTEELPNTGFVLNADNLEQNLQFLHDTYKDYLAAVFFIKDILLTDYFPDTIKQWIKKCLYHPNYRLFFRFAAQVSIDKESIIPKLDEKRKVVILRLWELITEKIDIMGAGSRKLFHDCLYEYTKEQIEQLKSYLAENEWATELIKYINEYQTNYIEDSQGSSQNSEEETENEEVTELSLQLYNSNITPVNQKKETETTGFTDTSIDIESLHDKNFVYSYTLHKLTLCKAEDFTSKFEIVIKEHEGNPDYWDIDGGFVAMALLGEAFTQTLANYFIARVDSNPSWRFKNAFWAIDSLYDTLHRLVTPDREIEAMNACLSVIPYFIKHFNTIEDDDQLCKQVRKLLRRAQNNIFQNFFQLKTKVSDMHRLHSKDLLSILLSRNELINEFGATILQALFWIASELEFAVTEEENDKRLFSFLKKKFFHLSLEIPKDDNDRIASIFDILQNFLLEKLSKESSNKQKVLGEKEKWQFLGNSHEEKIEDFTFRLLRDVQKGHAHFKWIKEFLSDGEKTAKLYKILHRHKLITEEIANQLLIHCELYITEGRKLDRWPADGGIQAVAYVGKFFNERFSNFLVARAKMWYSFRKNQRRSNLLLAIRALQKIEKTLHDSSDIDDSHQTALESLSKCRDKLPNLDKVTERELEFIMPF</sequence>
<dbReference type="HOGENOM" id="CLU_242545_0_0_1"/>
<dbReference type="GeneID" id="6759786"/>
<dbReference type="EMBL" id="DS985404">
    <property type="protein sequence ID" value="EDV18942.1"/>
    <property type="molecule type" value="Genomic_DNA"/>
</dbReference>
<dbReference type="Gene3D" id="3.40.50.300">
    <property type="entry name" value="P-loop containing nucleotide triphosphate hydrolases"/>
    <property type="match status" value="1"/>
</dbReference>
<dbReference type="OrthoDB" id="120976at2759"/>
<dbReference type="Pfam" id="PF05729">
    <property type="entry name" value="NACHT"/>
    <property type="match status" value="1"/>
</dbReference>
<dbReference type="PhylomeDB" id="B3SEA3"/>
<dbReference type="SUPFAM" id="SSF52540">
    <property type="entry name" value="P-loop containing nucleoside triphosphate hydrolases"/>
    <property type="match status" value="1"/>
</dbReference>
<keyword evidence="4" id="KW-1185">Reference proteome</keyword>
<dbReference type="InParanoid" id="B3SEA3"/>
<gene>
    <name evidence="3" type="ORF">TRIADDRAFT_62600</name>
</gene>
<organism evidence="3 4">
    <name type="scientific">Trichoplax adhaerens</name>
    <name type="common">Trichoplax reptans</name>
    <dbReference type="NCBI Taxonomy" id="10228"/>
    <lineage>
        <taxon>Eukaryota</taxon>
        <taxon>Metazoa</taxon>
        <taxon>Placozoa</taxon>
        <taxon>Uniplacotomia</taxon>
        <taxon>Trichoplacea</taxon>
        <taxon>Trichoplacidae</taxon>
        <taxon>Trichoplax</taxon>
    </lineage>
</organism>
<reference evidence="3 4" key="1">
    <citation type="journal article" date="2008" name="Nature">
        <title>The Trichoplax genome and the nature of placozoans.</title>
        <authorList>
            <person name="Srivastava M."/>
            <person name="Begovic E."/>
            <person name="Chapman J."/>
            <person name="Putnam N.H."/>
            <person name="Hellsten U."/>
            <person name="Kawashima T."/>
            <person name="Kuo A."/>
            <person name="Mitros T."/>
            <person name="Salamov A."/>
            <person name="Carpenter M.L."/>
            <person name="Signorovitch A.Y."/>
            <person name="Moreno M.A."/>
            <person name="Kamm K."/>
            <person name="Grimwood J."/>
            <person name="Schmutz J."/>
            <person name="Shapiro H."/>
            <person name="Grigoriev I.V."/>
            <person name="Buss L.W."/>
            <person name="Schierwater B."/>
            <person name="Dellaporta S.L."/>
            <person name="Rokhsar D.S."/>
        </authorList>
    </citation>
    <scope>NUCLEOTIDE SEQUENCE [LARGE SCALE GENOMIC DNA]</scope>
    <source>
        <strain evidence="3 4">Grell-BS-1999</strain>
    </source>
</reference>
<evidence type="ECO:0000313" key="3">
    <source>
        <dbReference type="EMBL" id="EDV18942.1"/>
    </source>
</evidence>
<dbReference type="CTD" id="6759786"/>
<evidence type="ECO:0000313" key="4">
    <source>
        <dbReference type="Proteomes" id="UP000009022"/>
    </source>
</evidence>
<feature type="domain" description="NACHT" evidence="2">
    <location>
        <begin position="763"/>
        <end position="915"/>
    </location>
</feature>
<feature type="region of interest" description="Disordered" evidence="1">
    <location>
        <begin position="482"/>
        <end position="509"/>
    </location>
</feature>